<dbReference type="EMBL" id="JACHIP010000051">
    <property type="protein sequence ID" value="MBB5061528.1"/>
    <property type="molecule type" value="Genomic_DNA"/>
</dbReference>
<evidence type="ECO:0000313" key="3">
    <source>
        <dbReference type="Proteomes" id="UP000540989"/>
    </source>
</evidence>
<dbReference type="EMBL" id="JACHIP010000005">
    <property type="protein sequence ID" value="MBB5059404.1"/>
    <property type="molecule type" value="Genomic_DNA"/>
</dbReference>
<keyword evidence="3" id="KW-1185">Reference proteome</keyword>
<protein>
    <submittedName>
        <fullName evidence="1">Uncharacterized protein</fullName>
    </submittedName>
</protein>
<sequence length="31" mass="3242">MVADMSHEAVGHGLATFAVGGRVDFISTCYV</sequence>
<proteinExistence type="predicted"/>
<dbReference type="AlphaFoldDB" id="A0A7W8E5K6"/>
<name>A0A7W8E5K6_9BACT</name>
<evidence type="ECO:0000313" key="1">
    <source>
        <dbReference type="EMBL" id="MBB5059404.1"/>
    </source>
</evidence>
<dbReference type="Proteomes" id="UP000540989">
    <property type="component" value="Unassembled WGS sequence"/>
</dbReference>
<feature type="non-terminal residue" evidence="1">
    <location>
        <position position="31"/>
    </location>
</feature>
<reference evidence="1 3" key="1">
    <citation type="submission" date="2020-08" db="EMBL/GenBank/DDBJ databases">
        <title>Genomic Encyclopedia of Type Strains, Phase IV (KMG-V): Genome sequencing to study the core and pangenomes of soil and plant-associated prokaryotes.</title>
        <authorList>
            <person name="Whitman W."/>
        </authorList>
    </citation>
    <scope>NUCLEOTIDE SEQUENCE [LARGE SCALE GENOMIC DNA]</scope>
    <source>
        <strain evidence="1 3">M8UP14</strain>
    </source>
</reference>
<organism evidence="1 3">
    <name type="scientific">Granulicella aggregans</name>
    <dbReference type="NCBI Taxonomy" id="474949"/>
    <lineage>
        <taxon>Bacteria</taxon>
        <taxon>Pseudomonadati</taxon>
        <taxon>Acidobacteriota</taxon>
        <taxon>Terriglobia</taxon>
        <taxon>Terriglobales</taxon>
        <taxon>Acidobacteriaceae</taxon>
        <taxon>Granulicella</taxon>
    </lineage>
</organism>
<comment type="caution">
    <text evidence="1">The sequence shown here is derived from an EMBL/GenBank/DDBJ whole genome shotgun (WGS) entry which is preliminary data.</text>
</comment>
<evidence type="ECO:0000313" key="2">
    <source>
        <dbReference type="EMBL" id="MBB5061528.1"/>
    </source>
</evidence>
<accession>A0A7W8E5K6</accession>
<gene>
    <name evidence="1" type="ORF">HDF16_004127</name>
    <name evidence="2" type="ORF">HDF16_006264</name>
</gene>